<protein>
    <recommendedName>
        <fullName evidence="4">DUF4294 domain-containing protein</fullName>
    </recommendedName>
</protein>
<comment type="caution">
    <text evidence="2">The sequence shown here is derived from an EMBL/GenBank/DDBJ whole genome shotgun (WGS) entry which is preliminary data.</text>
</comment>
<evidence type="ECO:0008006" key="4">
    <source>
        <dbReference type="Google" id="ProtNLM"/>
    </source>
</evidence>
<evidence type="ECO:0000313" key="3">
    <source>
        <dbReference type="Proteomes" id="UP000324575"/>
    </source>
</evidence>
<keyword evidence="1" id="KW-0732">Signal</keyword>
<name>A0A5M8P166_9BACT</name>
<evidence type="ECO:0000256" key="1">
    <source>
        <dbReference type="SAM" id="SignalP"/>
    </source>
</evidence>
<dbReference type="InterPro" id="IPR025636">
    <property type="entry name" value="DUF4294"/>
</dbReference>
<feature type="signal peptide" evidence="1">
    <location>
        <begin position="1"/>
        <end position="22"/>
    </location>
</feature>
<dbReference type="EMBL" id="SNRX01000010">
    <property type="protein sequence ID" value="KAA6302106.1"/>
    <property type="molecule type" value="Genomic_DNA"/>
</dbReference>
<gene>
    <name evidence="2" type="ORF">EZS26_001707</name>
</gene>
<reference evidence="2 3" key="1">
    <citation type="submission" date="2019-03" db="EMBL/GenBank/DDBJ databases">
        <title>Single cell metagenomics reveals metabolic interactions within the superorganism composed of flagellate Streblomastix strix and complex community of Bacteroidetes bacteria on its surface.</title>
        <authorList>
            <person name="Treitli S.C."/>
            <person name="Kolisko M."/>
            <person name="Husnik F."/>
            <person name="Keeling P."/>
            <person name="Hampl V."/>
        </authorList>
    </citation>
    <scope>NUCLEOTIDE SEQUENCE [LARGE SCALE GENOMIC DNA]</scope>
    <source>
        <strain evidence="2">St1</strain>
    </source>
</reference>
<dbReference type="Proteomes" id="UP000324575">
    <property type="component" value="Unassembled WGS sequence"/>
</dbReference>
<proteinExistence type="predicted"/>
<dbReference type="Pfam" id="PF14127">
    <property type="entry name" value="DUF4294"/>
    <property type="match status" value="1"/>
</dbReference>
<sequence>MNSIYKGIFFICGLLFCTNIQAQSPDFQDSIAPYYIDKGDTVRTLILRDIYIYPPSTAKSNKSQDAQYQKLIRDIKKTLPYAKLIYNTLIETYEYMMTLPNEKAREAHLKQMETDLWDEYKPVLKKLTLSQGKLLIKLIDRECNQSSYNILRAYLGSFRAGFWNLFASMFGASLKMEWDPDGKDAATERVIQMVEAGVL</sequence>
<evidence type="ECO:0000313" key="2">
    <source>
        <dbReference type="EMBL" id="KAA6302106.1"/>
    </source>
</evidence>
<feature type="chain" id="PRO_5024354433" description="DUF4294 domain-containing protein" evidence="1">
    <location>
        <begin position="23"/>
        <end position="199"/>
    </location>
</feature>
<dbReference type="AlphaFoldDB" id="A0A5M8P166"/>
<accession>A0A5M8P166</accession>
<organism evidence="2 3">
    <name type="scientific">Candidatus Ordinivivax streblomastigis</name>
    <dbReference type="NCBI Taxonomy" id="2540710"/>
    <lineage>
        <taxon>Bacteria</taxon>
        <taxon>Pseudomonadati</taxon>
        <taxon>Bacteroidota</taxon>
        <taxon>Bacteroidia</taxon>
        <taxon>Bacteroidales</taxon>
        <taxon>Candidatus Ordinivivax</taxon>
    </lineage>
</organism>